<sequence length="436" mass="50983">MNNFINITLQLKDENIIFDTKNVVEEKKFNNRLSLFYHAKLEVNPQYCPACGCIKEGHNIVKNGTKTSRITLTKVSGLPAYLVLRKQRYYCKECASYFTAKSDVVGENCFISKRVKRMVMDLATESLTLKHMAETCNISDHTVQRVIDGVGDDLKPSIFDPLPEHIAFDEFKGVKNTEGNMSFIFIDNTSSQIVDILSDRKKVHLRDYFLAYPLKTRQRVKTVTMDMYTPYMEIVQELFPNAKIIIDRFHLVQALNRELNKLRVAVMNEFRNSDHRLYNKYKSYWRLFLTPRENLDTWHYQSFKLFDWLTNTGGIVEYLLDKNPMLKATYNIVHNLREALQENDSEAFLTQLAHTKLAIIPNGLKRVLRTFIKLQRFIGNTFKYKHLTNGRIEGLNNKIKVLKRIAYGYRNFQNFRTRILLTNKLYLNGLPITQAA</sequence>
<dbReference type="AlphaFoldDB" id="A0A2N6U9N0"/>
<evidence type="ECO:0000259" key="3">
    <source>
        <dbReference type="Pfam" id="PF14690"/>
    </source>
</evidence>
<dbReference type="Pfam" id="PF13542">
    <property type="entry name" value="HTH_Tnp_ISL3"/>
    <property type="match status" value="1"/>
</dbReference>
<organism evidence="4 5">
    <name type="scientific">Aerococcus viridans</name>
    <dbReference type="NCBI Taxonomy" id="1377"/>
    <lineage>
        <taxon>Bacteria</taxon>
        <taxon>Bacillati</taxon>
        <taxon>Bacillota</taxon>
        <taxon>Bacilli</taxon>
        <taxon>Lactobacillales</taxon>
        <taxon>Aerococcaceae</taxon>
        <taxon>Aerococcus</taxon>
    </lineage>
</organism>
<dbReference type="PANTHER" id="PTHR33498">
    <property type="entry name" value="TRANSPOSASE FOR INSERTION SEQUENCE ELEMENT IS1557"/>
    <property type="match status" value="1"/>
</dbReference>
<comment type="caution">
    <text evidence="4">The sequence shown here is derived from an EMBL/GenBank/DDBJ whole genome shotgun (WGS) entry which is preliminary data.</text>
</comment>
<dbReference type="InterPro" id="IPR029261">
    <property type="entry name" value="Transposase_Znf"/>
</dbReference>
<dbReference type="InterPro" id="IPR032877">
    <property type="entry name" value="Transposase_HTH"/>
</dbReference>
<feature type="domain" description="Transposase IS204/IS1001/IS1096/IS1165 zinc-finger" evidence="3">
    <location>
        <begin position="46"/>
        <end position="94"/>
    </location>
</feature>
<evidence type="ECO:0000259" key="1">
    <source>
        <dbReference type="Pfam" id="PF01610"/>
    </source>
</evidence>
<keyword evidence="5" id="KW-1185">Reference proteome</keyword>
<dbReference type="Proteomes" id="UP000235701">
    <property type="component" value="Unassembled WGS sequence"/>
</dbReference>
<dbReference type="InterPro" id="IPR002560">
    <property type="entry name" value="Transposase_DDE"/>
</dbReference>
<feature type="domain" description="Transposase IS204/IS1001/IS1096/IS1165 DDE" evidence="1">
    <location>
        <begin position="166"/>
        <end position="419"/>
    </location>
</feature>
<accession>A0A2N6U9N0</accession>
<reference evidence="4 5" key="1">
    <citation type="submission" date="2017-09" db="EMBL/GenBank/DDBJ databases">
        <title>Bacterial strain isolated from the female urinary microbiota.</title>
        <authorList>
            <person name="Thomas-White K."/>
            <person name="Kumar N."/>
            <person name="Forster S."/>
            <person name="Putonti C."/>
            <person name="Lawley T."/>
            <person name="Wolfe A.J."/>
        </authorList>
    </citation>
    <scope>NUCLEOTIDE SEQUENCE [LARGE SCALE GENOMIC DNA]</scope>
    <source>
        <strain evidence="4 5">UMB0240</strain>
    </source>
</reference>
<protein>
    <submittedName>
        <fullName evidence="4">ISL3 family transposase</fullName>
    </submittedName>
</protein>
<dbReference type="InterPro" id="IPR047951">
    <property type="entry name" value="Transpos_ISL3"/>
</dbReference>
<evidence type="ECO:0000313" key="4">
    <source>
        <dbReference type="EMBL" id="PMC78255.1"/>
    </source>
</evidence>
<dbReference type="Pfam" id="PF14690">
    <property type="entry name" value="Zn_ribbon_ISL3"/>
    <property type="match status" value="1"/>
</dbReference>
<dbReference type="NCBIfam" id="NF033550">
    <property type="entry name" value="transpos_ISL3"/>
    <property type="match status" value="1"/>
</dbReference>
<feature type="domain" description="Transposase IS204/IS1001/IS1096/IS1165 helix-turn-helix" evidence="2">
    <location>
        <begin position="105"/>
        <end position="148"/>
    </location>
</feature>
<proteinExistence type="predicted"/>
<dbReference type="PANTHER" id="PTHR33498:SF1">
    <property type="entry name" value="TRANSPOSASE FOR INSERTION SEQUENCE ELEMENT IS1557"/>
    <property type="match status" value="1"/>
</dbReference>
<dbReference type="Pfam" id="PF01610">
    <property type="entry name" value="DDE_Tnp_ISL3"/>
    <property type="match status" value="1"/>
</dbReference>
<dbReference type="EMBL" id="PNHQ01000047">
    <property type="protein sequence ID" value="PMC78255.1"/>
    <property type="molecule type" value="Genomic_DNA"/>
</dbReference>
<name>A0A2N6U9N0_9LACT</name>
<evidence type="ECO:0000259" key="2">
    <source>
        <dbReference type="Pfam" id="PF13542"/>
    </source>
</evidence>
<dbReference type="RefSeq" id="WP_102199573.1">
    <property type="nucleotide sequence ID" value="NZ_PNHQ01000047.1"/>
</dbReference>
<dbReference type="OrthoDB" id="2133857at2"/>
<evidence type="ECO:0000313" key="5">
    <source>
        <dbReference type="Proteomes" id="UP000235701"/>
    </source>
</evidence>
<gene>
    <name evidence="4" type="ORF">CJ191_09070</name>
</gene>